<sequence>MAYQSIQGTASGRLDLLNKIKDFLVTTVGWTLHDDQSADARPYYVFKSVGESGAEDIYLRFQIGQSSGRIEVAAFQYWDNTTQTAVNEGFSSSYNYIRAEDTADFIYWLYADLDHVFIVSKIVSTYYGHYSGSIKRFWSSAVAITQAAIVNGSAMVTQVNDASIFTPDQHYIIKDDANIERIKITAIDTVATPNTVTIETLVSDFAAGAKIGEDPQPVITGYYNMPSTFYAVNKFDGWTSASGQRGRCGAAHGNLQSDTDPERRYDTTILFPWLVSMNGADSYQELRGELIEIYATGGANVASEDTVEIGSDSYRVFNLSGGGWCAIKE</sequence>
<gene>
    <name evidence="1" type="ORF">MRX98_12730</name>
</gene>
<dbReference type="AlphaFoldDB" id="A0AA41RA24"/>
<dbReference type="RefSeq" id="WP_246909105.1">
    <property type="nucleotide sequence ID" value="NZ_JALJRB010000013.1"/>
</dbReference>
<reference evidence="1" key="1">
    <citation type="submission" date="2022-04" db="EMBL/GenBank/DDBJ databases">
        <title>Desulfatitalea alkaliphila sp. nov., a novel anaerobic sulfate-reducing bacterium isolated from terrestrial mud volcano, Taman Peninsula, Russia.</title>
        <authorList>
            <person name="Khomyakova M.A."/>
            <person name="Merkel A.Y."/>
            <person name="Slobodkin A.I."/>
        </authorList>
    </citation>
    <scope>NUCLEOTIDE SEQUENCE</scope>
    <source>
        <strain evidence="1">M08but</strain>
    </source>
</reference>
<accession>A0AA41RA24</accession>
<protein>
    <submittedName>
        <fullName evidence="1">Uncharacterized protein</fullName>
    </submittedName>
</protein>
<dbReference type="Proteomes" id="UP001165427">
    <property type="component" value="Unassembled WGS sequence"/>
</dbReference>
<name>A0AA41RA24_9BACT</name>
<evidence type="ECO:0000313" key="1">
    <source>
        <dbReference type="EMBL" id="MCJ8501443.1"/>
    </source>
</evidence>
<comment type="caution">
    <text evidence="1">The sequence shown here is derived from an EMBL/GenBank/DDBJ whole genome shotgun (WGS) entry which is preliminary data.</text>
</comment>
<dbReference type="EMBL" id="JALJRB010000013">
    <property type="protein sequence ID" value="MCJ8501443.1"/>
    <property type="molecule type" value="Genomic_DNA"/>
</dbReference>
<proteinExistence type="predicted"/>
<organism evidence="1 2">
    <name type="scientific">Desulfatitalea alkaliphila</name>
    <dbReference type="NCBI Taxonomy" id="2929485"/>
    <lineage>
        <taxon>Bacteria</taxon>
        <taxon>Pseudomonadati</taxon>
        <taxon>Thermodesulfobacteriota</taxon>
        <taxon>Desulfobacteria</taxon>
        <taxon>Desulfobacterales</taxon>
        <taxon>Desulfosarcinaceae</taxon>
        <taxon>Desulfatitalea</taxon>
    </lineage>
</organism>
<evidence type="ECO:0000313" key="2">
    <source>
        <dbReference type="Proteomes" id="UP001165427"/>
    </source>
</evidence>
<keyword evidence="2" id="KW-1185">Reference proteome</keyword>